<feature type="region of interest" description="Disordered" evidence="1">
    <location>
        <begin position="478"/>
        <end position="515"/>
    </location>
</feature>
<feature type="region of interest" description="Disordered" evidence="1">
    <location>
        <begin position="284"/>
        <end position="315"/>
    </location>
</feature>
<dbReference type="AlphaFoldDB" id="A0A4Q9MBT4"/>
<feature type="compositionally biased region" description="Polar residues" evidence="1">
    <location>
        <begin position="297"/>
        <end position="313"/>
    </location>
</feature>
<dbReference type="Proteomes" id="UP000292957">
    <property type="component" value="Unassembled WGS sequence"/>
</dbReference>
<proteinExistence type="predicted"/>
<feature type="compositionally biased region" description="Acidic residues" evidence="1">
    <location>
        <begin position="478"/>
        <end position="489"/>
    </location>
</feature>
<feature type="compositionally biased region" description="Basic and acidic residues" evidence="1">
    <location>
        <begin position="504"/>
        <end position="514"/>
    </location>
</feature>
<feature type="compositionally biased region" description="Polar residues" evidence="1">
    <location>
        <begin position="163"/>
        <end position="176"/>
    </location>
</feature>
<reference evidence="2" key="1">
    <citation type="submission" date="2019-01" db="EMBL/GenBank/DDBJ databases">
        <title>Draft genome sequences of three monokaryotic isolates of the white-rot basidiomycete fungus Dichomitus squalens.</title>
        <authorList>
            <consortium name="DOE Joint Genome Institute"/>
            <person name="Lopez S.C."/>
            <person name="Andreopoulos B."/>
            <person name="Pangilinan J."/>
            <person name="Lipzen A."/>
            <person name="Riley R."/>
            <person name="Ahrendt S."/>
            <person name="Ng V."/>
            <person name="Barry K."/>
            <person name="Daum C."/>
            <person name="Grigoriev I.V."/>
            <person name="Hilden K.S."/>
            <person name="Makela M.R."/>
            <person name="de Vries R.P."/>
        </authorList>
    </citation>
    <scope>NUCLEOTIDE SEQUENCE [LARGE SCALE GENOMIC DNA]</scope>
    <source>
        <strain evidence="2">OM18370.1</strain>
    </source>
</reference>
<sequence length="529" mass="55409">MDDSEQLGRTRSATNFRIWSASVSSSSHAPVPRPNRAVANADQVALLKKYVARTGMDGTKEHLLAEIALETGLDAKWVRQWVLRQLRKDKGRSKGKGRRSTPSSSGPAREVPSEASRSPSEAPEDPSTTTPPQKIFAAPVSAPARATTGPGLTLGVLEPGPKTRQNSGNSMASSTMATVGTTSPVIAYGLEGIPLMYQYYSDVAPASLPVSHGLSTSIPAHEPAPGTLTAPFSSETNYQHATTDTSTPVLQANAAQWHAFTNTYPQTLRQAELLAQAAYSAPAPGPSGLSAPHLSPATPSLSSSRNAEATFQQAAPGGLSPGSAYLYRIFNENVASPLILAVPSEAHASDVGEYMEGLTRPYAAPAGLEATLSVATLPSPLVSMLAPVTFPAYPVAYQLPYSALVDMTKGVRIRGTATEGDPGLSACTRTDVLNAVTVNSAQDISEILGLNFTYGSASATAGNVLEILRATPVGAIHEEEEETEDEEEVVTPGEVSDFTPSLLQHDKGKEKSTDARVAIVEAPSEVGTP</sequence>
<dbReference type="OrthoDB" id="2757543at2759"/>
<evidence type="ECO:0000256" key="1">
    <source>
        <dbReference type="SAM" id="MobiDB-lite"/>
    </source>
</evidence>
<gene>
    <name evidence="2" type="ORF">BD311DRAFT_791464</name>
</gene>
<feature type="compositionally biased region" description="Low complexity" evidence="1">
    <location>
        <begin position="100"/>
        <end position="127"/>
    </location>
</feature>
<dbReference type="EMBL" id="ML143496">
    <property type="protein sequence ID" value="TBU23748.1"/>
    <property type="molecule type" value="Genomic_DNA"/>
</dbReference>
<name>A0A4Q9MBT4_9APHY</name>
<protein>
    <submittedName>
        <fullName evidence="2">Uncharacterized protein</fullName>
    </submittedName>
</protein>
<evidence type="ECO:0000313" key="2">
    <source>
        <dbReference type="EMBL" id="TBU23748.1"/>
    </source>
</evidence>
<feature type="region of interest" description="Disordered" evidence="1">
    <location>
        <begin position="88"/>
        <end position="176"/>
    </location>
</feature>
<accession>A0A4Q9MBT4</accession>
<organism evidence="2">
    <name type="scientific">Dichomitus squalens</name>
    <dbReference type="NCBI Taxonomy" id="114155"/>
    <lineage>
        <taxon>Eukaryota</taxon>
        <taxon>Fungi</taxon>
        <taxon>Dikarya</taxon>
        <taxon>Basidiomycota</taxon>
        <taxon>Agaricomycotina</taxon>
        <taxon>Agaricomycetes</taxon>
        <taxon>Polyporales</taxon>
        <taxon>Polyporaceae</taxon>
        <taxon>Dichomitus</taxon>
    </lineage>
</organism>
<feature type="compositionally biased region" description="Basic residues" evidence="1">
    <location>
        <begin position="88"/>
        <end position="99"/>
    </location>
</feature>